<comment type="caution">
    <text evidence="2">The sequence shown here is derived from an EMBL/GenBank/DDBJ whole genome shotgun (WGS) entry which is preliminary data.</text>
</comment>
<dbReference type="AlphaFoldDB" id="A0A512IEW4"/>
<dbReference type="InterPro" id="IPR029068">
    <property type="entry name" value="Glyas_Bleomycin-R_OHBP_Dase"/>
</dbReference>
<feature type="domain" description="VOC" evidence="1">
    <location>
        <begin position="2"/>
        <end position="128"/>
    </location>
</feature>
<name>A0A512IEW4_9MICC</name>
<gene>
    <name evidence="2" type="ORF">KTU01_23530</name>
</gene>
<dbReference type="EMBL" id="BJZS01000074">
    <property type="protein sequence ID" value="GEO96230.1"/>
    <property type="molecule type" value="Genomic_DNA"/>
</dbReference>
<evidence type="ECO:0000313" key="2">
    <source>
        <dbReference type="EMBL" id="GEO96230.1"/>
    </source>
</evidence>
<dbReference type="Gene3D" id="3.10.180.10">
    <property type="entry name" value="2,3-Dihydroxybiphenyl 1,2-Dioxygenase, domain 1"/>
    <property type="match status" value="1"/>
</dbReference>
<dbReference type="PROSITE" id="PS51819">
    <property type="entry name" value="VOC"/>
    <property type="match status" value="1"/>
</dbReference>
<dbReference type="Pfam" id="PF00903">
    <property type="entry name" value="Glyoxalase"/>
    <property type="match status" value="1"/>
</dbReference>
<accession>A0A512IEW4</accession>
<organism evidence="2 3">
    <name type="scientific">Kocuria turfanensis</name>
    <dbReference type="NCBI Taxonomy" id="388357"/>
    <lineage>
        <taxon>Bacteria</taxon>
        <taxon>Bacillati</taxon>
        <taxon>Actinomycetota</taxon>
        <taxon>Actinomycetes</taxon>
        <taxon>Micrococcales</taxon>
        <taxon>Micrococcaceae</taxon>
        <taxon>Kocuria</taxon>
    </lineage>
</organism>
<evidence type="ECO:0000259" key="1">
    <source>
        <dbReference type="PROSITE" id="PS51819"/>
    </source>
</evidence>
<sequence>MAYQFYPHIPVTDLARSRAFYEALGWSVAPGLEEGHSVILELGENFGVTLVERDYMQRVIGGDQELADPGRTVSGGYALVVDTPEEVDALAERAVAAGATTHRAEDAGYMRNRVFADPDGHRWNIAWVDPLVMERNWDAVKEKYPEAALPQG</sequence>
<dbReference type="InterPro" id="IPR037523">
    <property type="entry name" value="VOC_core"/>
</dbReference>
<evidence type="ECO:0000313" key="3">
    <source>
        <dbReference type="Proteomes" id="UP000321103"/>
    </source>
</evidence>
<reference evidence="2 3" key="1">
    <citation type="submission" date="2019-07" db="EMBL/GenBank/DDBJ databases">
        <title>Whole genome shotgun sequence of Kocuria turfanensis NBRC 107627.</title>
        <authorList>
            <person name="Hosoyama A."/>
            <person name="Uohara A."/>
            <person name="Ohji S."/>
            <person name="Ichikawa N."/>
        </authorList>
    </citation>
    <scope>NUCLEOTIDE SEQUENCE [LARGE SCALE GENOMIC DNA]</scope>
    <source>
        <strain evidence="2 3">NBRC 107627</strain>
    </source>
</reference>
<dbReference type="RefSeq" id="WP_062735922.1">
    <property type="nucleotide sequence ID" value="NZ_BJZS01000074.1"/>
</dbReference>
<dbReference type="InterPro" id="IPR004360">
    <property type="entry name" value="Glyas_Fos-R_dOase_dom"/>
</dbReference>
<dbReference type="Proteomes" id="UP000321103">
    <property type="component" value="Unassembled WGS sequence"/>
</dbReference>
<keyword evidence="3" id="KW-1185">Reference proteome</keyword>
<dbReference type="SUPFAM" id="SSF54593">
    <property type="entry name" value="Glyoxalase/Bleomycin resistance protein/Dihydroxybiphenyl dioxygenase"/>
    <property type="match status" value="1"/>
</dbReference>
<proteinExistence type="predicted"/>
<protein>
    <submittedName>
        <fullName evidence="2">Glyoxalase</fullName>
    </submittedName>
</protein>
<dbReference type="PANTHER" id="PTHR36503">
    <property type="entry name" value="BLR2520 PROTEIN"/>
    <property type="match status" value="1"/>
</dbReference>
<dbReference type="PANTHER" id="PTHR36503:SF2">
    <property type="entry name" value="BLR2408 PROTEIN"/>
    <property type="match status" value="1"/>
</dbReference>